<gene>
    <name evidence="1" type="ORF">S01H4_20180</name>
</gene>
<protein>
    <submittedName>
        <fullName evidence="1">Uncharacterized protein</fullName>
    </submittedName>
</protein>
<organism evidence="1">
    <name type="scientific">marine sediment metagenome</name>
    <dbReference type="NCBI Taxonomy" id="412755"/>
    <lineage>
        <taxon>unclassified sequences</taxon>
        <taxon>metagenomes</taxon>
        <taxon>ecological metagenomes</taxon>
    </lineage>
</organism>
<sequence>MQIKKEDFEERLRQLALDINKIIRELPKEIYTDERIATMKEIKHAIVLRFMDILGGDYIGNG</sequence>
<reference evidence="1" key="1">
    <citation type="journal article" date="2014" name="Front. Microbiol.">
        <title>High frequency of phylogenetically diverse reductive dehalogenase-homologous genes in deep subseafloor sedimentary metagenomes.</title>
        <authorList>
            <person name="Kawai M."/>
            <person name="Futagami T."/>
            <person name="Toyoda A."/>
            <person name="Takaki Y."/>
            <person name="Nishi S."/>
            <person name="Hori S."/>
            <person name="Arai W."/>
            <person name="Tsubouchi T."/>
            <person name="Morono Y."/>
            <person name="Uchiyama I."/>
            <person name="Ito T."/>
            <person name="Fujiyama A."/>
            <person name="Inagaki F."/>
            <person name="Takami H."/>
        </authorList>
    </citation>
    <scope>NUCLEOTIDE SEQUENCE</scope>
    <source>
        <strain evidence="1">Expedition CK06-06</strain>
    </source>
</reference>
<dbReference type="AlphaFoldDB" id="X0ZW31"/>
<proteinExistence type="predicted"/>
<accession>X0ZW31</accession>
<evidence type="ECO:0000313" key="1">
    <source>
        <dbReference type="EMBL" id="GAG62122.1"/>
    </source>
</evidence>
<dbReference type="EMBL" id="BART01009054">
    <property type="protein sequence ID" value="GAG62122.1"/>
    <property type="molecule type" value="Genomic_DNA"/>
</dbReference>
<comment type="caution">
    <text evidence="1">The sequence shown here is derived from an EMBL/GenBank/DDBJ whole genome shotgun (WGS) entry which is preliminary data.</text>
</comment>
<name>X0ZW31_9ZZZZ</name>